<evidence type="ECO:0000313" key="2">
    <source>
        <dbReference type="Proteomes" id="UP000014065"/>
    </source>
</evidence>
<sequence length="54" mass="6393">MKKIACSNYGYDCKFEITDNDLEFIEKYQKHCMDEHGVEHSIEGLTQLILRIKN</sequence>
<keyword evidence="2" id="KW-1185">Reference proteome</keyword>
<comment type="caution">
    <text evidence="1">The sequence shown here is derived from an EMBL/GenBank/DDBJ whole genome shotgun (WGS) entry which is preliminary data.</text>
</comment>
<dbReference type="RefSeq" id="WP_081477518.1">
    <property type="nucleotide sequence ID" value="NZ_AHJG01000068.1"/>
</dbReference>
<dbReference type="OrthoDB" id="9023at2157"/>
<reference evidence="1 2" key="1">
    <citation type="journal article" date="2012" name="J. Bacteriol.">
        <title>Genome Sequence of "Candidatus Nitrosoarchaeum limnia" BG20, a Low-Salinity Ammonia-Oxidizing Archaeon from the San Francisco Bay Estuary.</title>
        <authorList>
            <person name="Mosier A.C."/>
            <person name="Allen E.E."/>
            <person name="Kim M."/>
            <person name="Ferriera S."/>
            <person name="Francis C.A."/>
        </authorList>
    </citation>
    <scope>NUCLEOTIDE SEQUENCE [LARGE SCALE GENOMIC DNA]</scope>
    <source>
        <strain evidence="1 2">BG20</strain>
    </source>
</reference>
<evidence type="ECO:0008006" key="3">
    <source>
        <dbReference type="Google" id="ProtNLM"/>
    </source>
</evidence>
<proteinExistence type="predicted"/>
<accession>S2EVR0</accession>
<dbReference type="InterPro" id="IPR009409">
    <property type="entry name" value="DUF1059"/>
</dbReference>
<dbReference type="EMBL" id="AHJG01000068">
    <property type="protein sequence ID" value="EPA06344.1"/>
    <property type="molecule type" value="Genomic_DNA"/>
</dbReference>
<dbReference type="Pfam" id="PF06348">
    <property type="entry name" value="DUF1059"/>
    <property type="match status" value="1"/>
</dbReference>
<evidence type="ECO:0000313" key="1">
    <source>
        <dbReference type="EMBL" id="EPA06344.1"/>
    </source>
</evidence>
<name>S2EVR0_9ARCH</name>
<protein>
    <recommendedName>
        <fullName evidence="3">DUF1059 domain-containing protein</fullName>
    </recommendedName>
</protein>
<dbReference type="Proteomes" id="UP000014065">
    <property type="component" value="Unassembled WGS sequence"/>
</dbReference>
<organism evidence="1 2">
    <name type="scientific">Candidatus Nitrosarchaeum limnium BG20</name>
    <dbReference type="NCBI Taxonomy" id="859192"/>
    <lineage>
        <taxon>Archaea</taxon>
        <taxon>Nitrososphaerota</taxon>
        <taxon>Nitrososphaeria</taxon>
        <taxon>Nitrosopumilales</taxon>
        <taxon>Nitrosopumilaceae</taxon>
        <taxon>Nitrosarchaeum</taxon>
    </lineage>
</organism>
<gene>
    <name evidence="1" type="ORF">BG20_I1254</name>
</gene>
<dbReference type="AlphaFoldDB" id="S2EVR0"/>